<name>A0A179U7A9_BLAGS</name>
<dbReference type="RefSeq" id="XP_031575876.1">
    <property type="nucleotide sequence ID" value="XM_031719941.1"/>
</dbReference>
<dbReference type="KEGG" id="bgh:BDBG_00564"/>
<dbReference type="OrthoDB" id="4179155at2759"/>
<dbReference type="SUPFAM" id="SSF53474">
    <property type="entry name" value="alpha/beta-Hydrolases"/>
    <property type="match status" value="1"/>
</dbReference>
<dbReference type="AlphaFoldDB" id="A0A179U7A9"/>
<dbReference type="Proteomes" id="UP000002038">
    <property type="component" value="Unassembled WGS sequence"/>
</dbReference>
<dbReference type="VEuPathDB" id="FungiDB:BDBG_00564"/>
<evidence type="ECO:0000313" key="2">
    <source>
        <dbReference type="Proteomes" id="UP000002038"/>
    </source>
</evidence>
<protein>
    <submittedName>
        <fullName evidence="1">Carboxylesterase</fullName>
    </submittedName>
</protein>
<proteinExistence type="predicted"/>
<reference evidence="2" key="1">
    <citation type="journal article" date="2015" name="PLoS Genet.">
        <title>The dynamic genome and transcriptome of the human fungal pathogen Blastomyces and close relative Emmonsia.</title>
        <authorList>
            <person name="Munoz J.F."/>
            <person name="Gauthier G.M."/>
            <person name="Desjardins C.A."/>
            <person name="Gallo J.E."/>
            <person name="Holder J."/>
            <person name="Sullivan T.D."/>
            <person name="Marty A.J."/>
            <person name="Carmen J.C."/>
            <person name="Chen Z."/>
            <person name="Ding L."/>
            <person name="Gujja S."/>
            <person name="Magrini V."/>
            <person name="Misas E."/>
            <person name="Mitreva M."/>
            <person name="Priest M."/>
            <person name="Saif S."/>
            <person name="Whiston E.A."/>
            <person name="Young S."/>
            <person name="Zeng Q."/>
            <person name="Goldman W.E."/>
            <person name="Mardis E.R."/>
            <person name="Taylor J.W."/>
            <person name="McEwen J.G."/>
            <person name="Clay O.K."/>
            <person name="Klein B.S."/>
            <person name="Cuomo C.A."/>
        </authorList>
    </citation>
    <scope>NUCLEOTIDE SEQUENCE [LARGE SCALE GENOMIC DNA]</scope>
    <source>
        <strain evidence="2">SLH14081</strain>
    </source>
</reference>
<evidence type="ECO:0000313" key="1">
    <source>
        <dbReference type="EMBL" id="OAT03905.1"/>
    </source>
</evidence>
<sequence>MGTSDRAAMIDLLLVAKGGHEVLPFNQAMFDGILRAANCTTVACLRDAPQEVLFKANSFLINEVGDGSTGALGPLTGFTPVVDGKYIEDLPTALLARGSYNRKMHSLRLFERPYLTPMTTLSNASSRCMSIPQTSLKKFHGTGRPICHFACNAYFNAKAYKNKAQRYAMTIPPATHGLDQTYFLFNSNASTPATDIAAAREFQEYVRRFVTSERNQEDYRGLDDWPNGPGETSFEIVLGSFEVQKGLLGCQPPLSSLE</sequence>
<dbReference type="EMBL" id="GG657448">
    <property type="protein sequence ID" value="OAT03905.1"/>
    <property type="molecule type" value="Genomic_DNA"/>
</dbReference>
<keyword evidence="2" id="KW-1185">Reference proteome</keyword>
<organism evidence="1 2">
    <name type="scientific">Blastomyces gilchristii (strain SLH14081)</name>
    <name type="common">Blastomyces dermatitidis</name>
    <dbReference type="NCBI Taxonomy" id="559298"/>
    <lineage>
        <taxon>Eukaryota</taxon>
        <taxon>Fungi</taxon>
        <taxon>Dikarya</taxon>
        <taxon>Ascomycota</taxon>
        <taxon>Pezizomycotina</taxon>
        <taxon>Eurotiomycetes</taxon>
        <taxon>Eurotiomycetidae</taxon>
        <taxon>Onygenales</taxon>
        <taxon>Ajellomycetaceae</taxon>
        <taxon>Blastomyces</taxon>
    </lineage>
</organism>
<dbReference type="InterPro" id="IPR029058">
    <property type="entry name" value="AB_hydrolase_fold"/>
</dbReference>
<dbReference type="Gene3D" id="3.40.50.1820">
    <property type="entry name" value="alpha/beta hydrolase"/>
    <property type="match status" value="1"/>
</dbReference>
<accession>A0A179U7A9</accession>
<dbReference type="GeneID" id="8507796"/>
<gene>
    <name evidence="1" type="ORF">BDBG_00564</name>
</gene>